<dbReference type="GO" id="GO:0006491">
    <property type="term" value="P:N-glycan processing"/>
    <property type="evidence" value="ECO:0007669"/>
    <property type="project" value="TreeGrafter"/>
</dbReference>
<dbReference type="CDD" id="cd00112">
    <property type="entry name" value="LDLa"/>
    <property type="match status" value="1"/>
</dbReference>
<dbReference type="KEGG" id="vde:111252251"/>
<dbReference type="AlphaFoldDB" id="A0A7M7KEB7"/>
<dbReference type="GO" id="GO:0017177">
    <property type="term" value="C:glucosidase II complex"/>
    <property type="evidence" value="ECO:0007669"/>
    <property type="project" value="TreeGrafter"/>
</dbReference>
<dbReference type="OrthoDB" id="28322at2759"/>
<dbReference type="PANTHER" id="PTHR12630">
    <property type="entry name" value="N-LINKED OLIGOSACCHARIDE PROCESSING"/>
    <property type="match status" value="1"/>
</dbReference>
<sequence>MSAHLADVVVVVIRCDIISLALRRSAVPRCCERRASQRGPFTGVPSTESKQLINYISYRPLIYIYKQSSVFASGDLTSSALFMTGLIFLVYQIYYLGQLQSGAQVSKRRRLPLPPPPSPPQIMPLGVAPHWAHLYWHEGATDYFQCGGREHHGKLVDWKKINDNYCDCGAGVEVNDEPATGACPNTYFVCTRDTTVKVPSSRVDDGICDCCDGSDEPNDVSLPEFAHITRQQQQHHRVFQTPCQYRC</sequence>
<dbReference type="InterPro" id="IPR028146">
    <property type="entry name" value="PRKCSH_N"/>
</dbReference>
<proteinExistence type="predicted"/>
<evidence type="ECO:0000259" key="2">
    <source>
        <dbReference type="Pfam" id="PF12999"/>
    </source>
</evidence>
<protein>
    <recommendedName>
        <fullName evidence="2">Glucosidase II beta subunit N-terminal domain-containing protein</fullName>
    </recommendedName>
</protein>
<reference evidence="3" key="1">
    <citation type="submission" date="2021-01" db="UniProtKB">
        <authorList>
            <consortium name="EnsemblMetazoa"/>
        </authorList>
    </citation>
    <scope>IDENTIFICATION</scope>
</reference>
<dbReference type="EnsemblMetazoa" id="XM_022809787">
    <property type="protein sequence ID" value="XP_022665522"/>
    <property type="gene ID" value="LOC111252251"/>
</dbReference>
<dbReference type="InterPro" id="IPR002172">
    <property type="entry name" value="LDrepeatLR_classA_rpt"/>
</dbReference>
<keyword evidence="1" id="KW-1015">Disulfide bond</keyword>
<dbReference type="GeneID" id="111252251"/>
<dbReference type="RefSeq" id="XP_022665523.1">
    <property type="nucleotide sequence ID" value="XM_022809788.1"/>
</dbReference>
<dbReference type="InParanoid" id="A0A7M7KEB7"/>
<evidence type="ECO:0000256" key="1">
    <source>
        <dbReference type="ARBA" id="ARBA00023157"/>
    </source>
</evidence>
<dbReference type="Pfam" id="PF12999">
    <property type="entry name" value="PRKCSH-like"/>
    <property type="match status" value="1"/>
</dbReference>
<accession>A0A7M7KEB7</accession>
<dbReference type="Proteomes" id="UP000594260">
    <property type="component" value="Unplaced"/>
</dbReference>
<evidence type="ECO:0000313" key="3">
    <source>
        <dbReference type="EnsemblMetazoa" id="XP_022665522"/>
    </source>
</evidence>
<organism evidence="3 4">
    <name type="scientific">Varroa destructor</name>
    <name type="common">Honeybee mite</name>
    <dbReference type="NCBI Taxonomy" id="109461"/>
    <lineage>
        <taxon>Eukaryota</taxon>
        <taxon>Metazoa</taxon>
        <taxon>Ecdysozoa</taxon>
        <taxon>Arthropoda</taxon>
        <taxon>Chelicerata</taxon>
        <taxon>Arachnida</taxon>
        <taxon>Acari</taxon>
        <taxon>Parasitiformes</taxon>
        <taxon>Mesostigmata</taxon>
        <taxon>Gamasina</taxon>
        <taxon>Dermanyssoidea</taxon>
        <taxon>Varroidae</taxon>
        <taxon>Varroa</taxon>
    </lineage>
</organism>
<dbReference type="InterPro" id="IPR039794">
    <property type="entry name" value="Gtb1-like"/>
</dbReference>
<dbReference type="RefSeq" id="XP_022665522.1">
    <property type="nucleotide sequence ID" value="XM_022809787.1"/>
</dbReference>
<keyword evidence="4" id="KW-1185">Reference proteome</keyword>
<evidence type="ECO:0000313" key="4">
    <source>
        <dbReference type="Proteomes" id="UP000594260"/>
    </source>
</evidence>
<dbReference type="EnsemblMetazoa" id="XM_022809788">
    <property type="protein sequence ID" value="XP_022665523"/>
    <property type="gene ID" value="LOC111252251"/>
</dbReference>
<name>A0A7M7KEB7_VARDE</name>
<feature type="domain" description="Glucosidase II beta subunit N-terminal" evidence="2">
    <location>
        <begin position="125"/>
        <end position="224"/>
    </location>
</feature>
<dbReference type="InterPro" id="IPR036055">
    <property type="entry name" value="LDL_receptor-like_sf"/>
</dbReference>
<dbReference type="SUPFAM" id="SSF57424">
    <property type="entry name" value="LDL receptor-like module"/>
    <property type="match status" value="1"/>
</dbReference>
<dbReference type="PANTHER" id="PTHR12630:SF1">
    <property type="entry name" value="GLUCOSIDASE 2 SUBUNIT BETA"/>
    <property type="match status" value="1"/>
</dbReference>